<dbReference type="SUPFAM" id="SSF51735">
    <property type="entry name" value="NAD(P)-binding Rossmann-fold domains"/>
    <property type="match status" value="1"/>
</dbReference>
<evidence type="ECO:0000313" key="5">
    <source>
        <dbReference type="EMBL" id="KAF0292061.1"/>
    </source>
</evidence>
<organism evidence="5 6">
    <name type="scientific">Amphibalanus amphitrite</name>
    <name type="common">Striped barnacle</name>
    <name type="synonym">Balanus amphitrite</name>
    <dbReference type="NCBI Taxonomy" id="1232801"/>
    <lineage>
        <taxon>Eukaryota</taxon>
        <taxon>Metazoa</taxon>
        <taxon>Ecdysozoa</taxon>
        <taxon>Arthropoda</taxon>
        <taxon>Crustacea</taxon>
        <taxon>Multicrustacea</taxon>
        <taxon>Cirripedia</taxon>
        <taxon>Thoracica</taxon>
        <taxon>Thoracicalcarea</taxon>
        <taxon>Balanomorpha</taxon>
        <taxon>Balanoidea</taxon>
        <taxon>Balanidae</taxon>
        <taxon>Amphibalaninae</taxon>
        <taxon>Amphibalanus</taxon>
    </lineage>
</organism>
<dbReference type="EMBL" id="VIIS01001841">
    <property type="protein sequence ID" value="KAF0292061.1"/>
    <property type="molecule type" value="Genomic_DNA"/>
</dbReference>
<keyword evidence="4" id="KW-0560">Oxidoreductase</keyword>
<name>A0A6A4VS30_AMPAM</name>
<gene>
    <name evidence="5" type="primary">SPR_1</name>
    <name evidence="5" type="ORF">FJT64_009901</name>
</gene>
<dbReference type="AlphaFoldDB" id="A0A6A4VS30"/>
<dbReference type="InterPro" id="IPR051721">
    <property type="entry name" value="Biopterin_syn/organic_redct"/>
</dbReference>
<dbReference type="Pfam" id="PF00106">
    <property type="entry name" value="adh_short"/>
    <property type="match status" value="1"/>
</dbReference>
<keyword evidence="6" id="KW-1185">Reference proteome</keyword>
<protein>
    <submittedName>
        <fullName evidence="5">Sepiapterin reductase</fullName>
    </submittedName>
</protein>
<dbReference type="InterPro" id="IPR036291">
    <property type="entry name" value="NAD(P)-bd_dom_sf"/>
</dbReference>
<dbReference type="GO" id="GO:0005737">
    <property type="term" value="C:cytoplasm"/>
    <property type="evidence" value="ECO:0007669"/>
    <property type="project" value="UniProtKB-SubCell"/>
</dbReference>
<keyword evidence="2" id="KW-0963">Cytoplasm</keyword>
<sequence>MIIHNSGSVGDVSRTALQHDSVASADSYFRLNVAAVVALNGVFLRQVGQRAAHVTVINISSLCALQPFKSMSLYCAGKAARDMFFRVLAAEHPELRVLNYAPGPLVTDMARTVADTTADPDIQKMFREGVDGGFLTCATTVERLINALESDKFESGSHVDYYDKDE</sequence>
<dbReference type="PANTHER" id="PTHR44085:SF2">
    <property type="entry name" value="SEPIAPTERIN REDUCTASE"/>
    <property type="match status" value="1"/>
</dbReference>
<dbReference type="Gene3D" id="3.40.50.720">
    <property type="entry name" value="NAD(P)-binding Rossmann-like Domain"/>
    <property type="match status" value="1"/>
</dbReference>
<dbReference type="OrthoDB" id="153074at2759"/>
<dbReference type="Proteomes" id="UP000440578">
    <property type="component" value="Unassembled WGS sequence"/>
</dbReference>
<accession>A0A6A4VS30</accession>
<evidence type="ECO:0000313" key="6">
    <source>
        <dbReference type="Proteomes" id="UP000440578"/>
    </source>
</evidence>
<evidence type="ECO:0000256" key="4">
    <source>
        <dbReference type="ARBA" id="ARBA00023002"/>
    </source>
</evidence>
<dbReference type="GO" id="GO:0006729">
    <property type="term" value="P:tetrahydrobiopterin biosynthetic process"/>
    <property type="evidence" value="ECO:0007669"/>
    <property type="project" value="TreeGrafter"/>
</dbReference>
<evidence type="ECO:0000256" key="1">
    <source>
        <dbReference type="ARBA" id="ARBA00004496"/>
    </source>
</evidence>
<proteinExistence type="predicted"/>
<comment type="subcellular location">
    <subcellularLocation>
        <location evidence="1">Cytoplasm</location>
    </subcellularLocation>
</comment>
<dbReference type="GO" id="GO:0004757">
    <property type="term" value="F:sepiapterin reductase (NADP+) activity"/>
    <property type="evidence" value="ECO:0007669"/>
    <property type="project" value="TreeGrafter"/>
</dbReference>
<evidence type="ECO:0000256" key="2">
    <source>
        <dbReference type="ARBA" id="ARBA00022490"/>
    </source>
</evidence>
<comment type="caution">
    <text evidence="5">The sequence shown here is derived from an EMBL/GenBank/DDBJ whole genome shotgun (WGS) entry which is preliminary data.</text>
</comment>
<keyword evidence="3" id="KW-0521">NADP</keyword>
<reference evidence="5 6" key="1">
    <citation type="submission" date="2019-07" db="EMBL/GenBank/DDBJ databases">
        <title>Draft genome assembly of a fouling barnacle, Amphibalanus amphitrite (Darwin, 1854): The first reference genome for Thecostraca.</title>
        <authorList>
            <person name="Kim W."/>
        </authorList>
    </citation>
    <scope>NUCLEOTIDE SEQUENCE [LARGE SCALE GENOMIC DNA]</scope>
    <source>
        <strain evidence="5">SNU_AA5</strain>
        <tissue evidence="5">Soma without cirri and trophi</tissue>
    </source>
</reference>
<dbReference type="PANTHER" id="PTHR44085">
    <property type="entry name" value="SEPIAPTERIN REDUCTASE"/>
    <property type="match status" value="1"/>
</dbReference>
<dbReference type="InterPro" id="IPR002347">
    <property type="entry name" value="SDR_fam"/>
</dbReference>
<evidence type="ECO:0000256" key="3">
    <source>
        <dbReference type="ARBA" id="ARBA00022857"/>
    </source>
</evidence>